<dbReference type="InterPro" id="IPR029016">
    <property type="entry name" value="GAF-like_dom_sf"/>
</dbReference>
<dbReference type="PROSITE" id="PS50883">
    <property type="entry name" value="EAL"/>
    <property type="match status" value="1"/>
</dbReference>
<feature type="domain" description="GGDEF" evidence="3">
    <location>
        <begin position="232"/>
        <end position="366"/>
    </location>
</feature>
<dbReference type="InterPro" id="IPR052155">
    <property type="entry name" value="Biofilm_reg_signaling"/>
</dbReference>
<evidence type="ECO:0000313" key="5">
    <source>
        <dbReference type="Proteomes" id="UP000788153"/>
    </source>
</evidence>
<dbReference type="SUPFAM" id="SSF55781">
    <property type="entry name" value="GAF domain-like"/>
    <property type="match status" value="1"/>
</dbReference>
<dbReference type="InterPro" id="IPR029787">
    <property type="entry name" value="Nucleotide_cyclase"/>
</dbReference>
<dbReference type="InterPro" id="IPR003018">
    <property type="entry name" value="GAF"/>
</dbReference>
<dbReference type="Gene3D" id="3.20.20.450">
    <property type="entry name" value="EAL domain"/>
    <property type="match status" value="1"/>
</dbReference>
<dbReference type="NCBIfam" id="TIGR00254">
    <property type="entry name" value="GGDEF"/>
    <property type="match status" value="1"/>
</dbReference>
<evidence type="ECO:0000313" key="4">
    <source>
        <dbReference type="EMBL" id="NIJ25212.1"/>
    </source>
</evidence>
<dbReference type="InterPro" id="IPR001633">
    <property type="entry name" value="EAL_dom"/>
</dbReference>
<feature type="domain" description="EAL" evidence="2">
    <location>
        <begin position="373"/>
        <end position="628"/>
    </location>
</feature>
<dbReference type="SMART" id="SM00052">
    <property type="entry name" value="EAL"/>
    <property type="match status" value="1"/>
</dbReference>
<dbReference type="PROSITE" id="PS50887">
    <property type="entry name" value="GGDEF"/>
    <property type="match status" value="1"/>
</dbReference>
<comment type="caution">
    <text evidence="4">The sequence shown here is derived from an EMBL/GenBank/DDBJ whole genome shotgun (WGS) entry which is preliminary data.</text>
</comment>
<dbReference type="SMART" id="SM00267">
    <property type="entry name" value="GGDEF"/>
    <property type="match status" value="1"/>
</dbReference>
<name>A0ABX0U7K7_9SPHN</name>
<evidence type="ECO:0000259" key="2">
    <source>
        <dbReference type="PROSITE" id="PS50883"/>
    </source>
</evidence>
<dbReference type="InterPro" id="IPR000160">
    <property type="entry name" value="GGDEF_dom"/>
</dbReference>
<dbReference type="InterPro" id="IPR035919">
    <property type="entry name" value="EAL_sf"/>
</dbReference>
<dbReference type="CDD" id="cd01948">
    <property type="entry name" value="EAL"/>
    <property type="match status" value="1"/>
</dbReference>
<dbReference type="Pfam" id="PF00563">
    <property type="entry name" value="EAL"/>
    <property type="match status" value="1"/>
</dbReference>
<dbReference type="Gene3D" id="3.30.70.270">
    <property type="match status" value="1"/>
</dbReference>
<reference evidence="4 5" key="1">
    <citation type="submission" date="2020-03" db="EMBL/GenBank/DDBJ databases">
        <title>Genomic Encyclopedia of Type Strains, Phase IV (KMG-IV): sequencing the most valuable type-strain genomes for metagenomic binning, comparative biology and taxonomic classification.</title>
        <authorList>
            <person name="Goeker M."/>
        </authorList>
    </citation>
    <scope>NUCLEOTIDE SEQUENCE [LARGE SCALE GENOMIC DNA]</scope>
    <source>
        <strain evidence="4 5">DSM 22753</strain>
    </source>
</reference>
<gene>
    <name evidence="4" type="ORF">FHT01_002754</name>
</gene>
<evidence type="ECO:0000256" key="1">
    <source>
        <dbReference type="SAM" id="MobiDB-lite"/>
    </source>
</evidence>
<proteinExistence type="predicted"/>
<dbReference type="Proteomes" id="UP000788153">
    <property type="component" value="Unassembled WGS sequence"/>
</dbReference>
<feature type="compositionally biased region" description="Low complexity" evidence="1">
    <location>
        <begin position="9"/>
        <end position="21"/>
    </location>
</feature>
<accession>A0ABX0U7K7</accession>
<dbReference type="PANTHER" id="PTHR44757:SF2">
    <property type="entry name" value="BIOFILM ARCHITECTURE MAINTENANCE PROTEIN MBAA"/>
    <property type="match status" value="1"/>
</dbReference>
<dbReference type="RefSeq" id="WP_166745525.1">
    <property type="nucleotide sequence ID" value="NZ_BAAAEV010000001.1"/>
</dbReference>
<dbReference type="Gene3D" id="3.30.450.40">
    <property type="match status" value="1"/>
</dbReference>
<organism evidence="4 5">
    <name type="scientific">Sphingomonas japonica</name>
    <dbReference type="NCBI Taxonomy" id="511662"/>
    <lineage>
        <taxon>Bacteria</taxon>
        <taxon>Pseudomonadati</taxon>
        <taxon>Pseudomonadota</taxon>
        <taxon>Alphaproteobacteria</taxon>
        <taxon>Sphingomonadales</taxon>
        <taxon>Sphingomonadaceae</taxon>
        <taxon>Sphingomonas</taxon>
    </lineage>
</organism>
<evidence type="ECO:0000259" key="3">
    <source>
        <dbReference type="PROSITE" id="PS50887"/>
    </source>
</evidence>
<dbReference type="InterPro" id="IPR043128">
    <property type="entry name" value="Rev_trsase/Diguanyl_cyclase"/>
</dbReference>
<dbReference type="CDD" id="cd01949">
    <property type="entry name" value="GGDEF"/>
    <property type="match status" value="1"/>
</dbReference>
<feature type="region of interest" description="Disordered" evidence="1">
    <location>
        <begin position="1"/>
        <end position="26"/>
    </location>
</feature>
<dbReference type="Pfam" id="PF00990">
    <property type="entry name" value="GGDEF"/>
    <property type="match status" value="1"/>
</dbReference>
<keyword evidence="5" id="KW-1185">Reference proteome</keyword>
<dbReference type="EMBL" id="JAASQP010000001">
    <property type="protein sequence ID" value="NIJ25212.1"/>
    <property type="molecule type" value="Genomic_DNA"/>
</dbReference>
<dbReference type="PANTHER" id="PTHR44757">
    <property type="entry name" value="DIGUANYLATE CYCLASE DGCP"/>
    <property type="match status" value="1"/>
</dbReference>
<sequence length="633" mass="69118">MTLDDGKPPARSSRSSPSAMKSRSRTRRRAAIARYHILDSSAEADFDNIAMLAGRICATQSAAISFIDDDRQWFKSRCGIEASETPIEASFCAYAIGSADILVVNDATRDIRFAANPLVVGDPWVRFYAGMPILASDGTPMASLCVFDPVPRPRGLTEIEAMTLRVLASQVQSLLELRRSHIEREAQAAAKAILSKEWKHAAEHDVLTGLPHRGVFQKRLRAAMREAERNNTRVAMMLVDVDHFKQINDTLGHDAGDALLRGFANRLQSVLRKSDTVARLGGDEFGILLSGIRREEQVASVVRSMTERLHEPLLYKDRLVACNASIGVAIYPDHALTADRLTKCSDLALAEAKRTRGRAETFSAGLAADFERNARMLTIARKAIDERRFVAHYQPKIDLTTGGLVGFEALVRCDRVGKTPILPRMFAQAFADRPIALEISRQMMACVLDDIRCWQDRGLRFGHVAINTCAADFMGDDFAERLLSAIEARRLHPGVIELEVTEGVFLGRGAHHVARALTLLSTRGMRIALDDFGTGYASLTHLKQFPVDVLKIDRSFVAGIGKNAGDAAIVRALIGLGSSLGIETVAEGIETSAQAEFVKSHGCDVGQGFLYSAAQGPASVPALITRFAVREAA</sequence>
<dbReference type="SUPFAM" id="SSF55073">
    <property type="entry name" value="Nucleotide cyclase"/>
    <property type="match status" value="1"/>
</dbReference>
<dbReference type="SUPFAM" id="SSF141868">
    <property type="entry name" value="EAL domain-like"/>
    <property type="match status" value="1"/>
</dbReference>
<dbReference type="SMART" id="SM00065">
    <property type="entry name" value="GAF"/>
    <property type="match status" value="1"/>
</dbReference>
<protein>
    <submittedName>
        <fullName evidence="4">Diguanylate cyclase (GGDEF)-like protein</fullName>
    </submittedName>
</protein>